<dbReference type="Proteomes" id="UP000238205">
    <property type="component" value="Unassembled WGS sequence"/>
</dbReference>
<evidence type="ECO:0000256" key="6">
    <source>
        <dbReference type="ARBA" id="ARBA00022741"/>
    </source>
</evidence>
<sequence length="423" mass="46909">MNMTDVINLVNTNRGTGNKENLFRMRLLMKKIGDPQLDLNCIHIAGTNGKGSTSAFLASILVESGIKTGVFTSPHLEKVNERIQIDKQNISDADFISVTEQVAPLVEEVEEETGERLYSFEILTAAALLYFAEKDCKLVILEAGIGGRLDATNIIKTPEVAMITSIGFDHMKLLGETKEEIAAEKAGIIKEAGTVICPVISPEINKVIRAIATTQKARLNEISHDDITQMIVTDKDSRFHYKQLTDLTIYLLGAHQVMNASLAIEAALELKERGYDIGLTQIRKGLSKTVWPGRMEKISQQPTVIIDGAHNPEGVAMLKQNVAQLFPTDRLVFVVGMMKDKAYMEMIEMILPLAETVYTVSPDPYRGFDAEATAQLISQQGFQSKAFYSVKAVIGELKNKRHQQDTIIVFGSLYLIGDMKKMW</sequence>
<reference evidence="14 15" key="1">
    <citation type="submission" date="2018-03" db="EMBL/GenBank/DDBJ databases">
        <title>Genomic Encyclopedia of Archaeal and Bacterial Type Strains, Phase II (KMG-II): from individual species to whole genera.</title>
        <authorList>
            <person name="Goeker M."/>
        </authorList>
    </citation>
    <scope>NUCLEOTIDE SEQUENCE [LARGE SCALE GENOMIC DNA]</scope>
    <source>
        <strain evidence="14 15">DSM 13175</strain>
    </source>
</reference>
<proteinExistence type="inferred from homology"/>
<dbReference type="AlphaFoldDB" id="A0A2T0W609"/>
<dbReference type="EMBL" id="PVTO01000017">
    <property type="protein sequence ID" value="PRY81452.1"/>
    <property type="molecule type" value="Genomic_DNA"/>
</dbReference>
<dbReference type="GO" id="GO:0005737">
    <property type="term" value="C:cytoplasm"/>
    <property type="evidence" value="ECO:0007669"/>
    <property type="project" value="TreeGrafter"/>
</dbReference>
<evidence type="ECO:0000256" key="4">
    <source>
        <dbReference type="ARBA" id="ARBA00022598"/>
    </source>
</evidence>
<accession>A0A2T0W609</accession>
<evidence type="ECO:0000256" key="8">
    <source>
        <dbReference type="ARBA" id="ARBA00022842"/>
    </source>
</evidence>
<evidence type="ECO:0000313" key="15">
    <source>
        <dbReference type="Proteomes" id="UP000238205"/>
    </source>
</evidence>
<dbReference type="NCBIfam" id="TIGR01499">
    <property type="entry name" value="folC"/>
    <property type="match status" value="1"/>
</dbReference>
<dbReference type="RefSeq" id="WP_106194388.1">
    <property type="nucleotide sequence ID" value="NZ_PVTO01000017.1"/>
</dbReference>
<dbReference type="Pfam" id="PF02875">
    <property type="entry name" value="Mur_ligase_C"/>
    <property type="match status" value="1"/>
</dbReference>
<evidence type="ECO:0000256" key="1">
    <source>
        <dbReference type="ARBA" id="ARBA00001946"/>
    </source>
</evidence>
<dbReference type="GO" id="GO:0046872">
    <property type="term" value="F:metal ion binding"/>
    <property type="evidence" value="ECO:0007669"/>
    <property type="project" value="UniProtKB-KW"/>
</dbReference>
<evidence type="ECO:0000256" key="5">
    <source>
        <dbReference type="ARBA" id="ARBA00022723"/>
    </source>
</evidence>
<dbReference type="FunFam" id="3.40.1190.10:FF:000011">
    <property type="entry name" value="Folylpolyglutamate synthase/dihydrofolate synthase"/>
    <property type="match status" value="1"/>
</dbReference>
<evidence type="ECO:0000256" key="11">
    <source>
        <dbReference type="PIRNR" id="PIRNR001563"/>
    </source>
</evidence>
<evidence type="ECO:0000256" key="3">
    <source>
        <dbReference type="ARBA" id="ARBA00013025"/>
    </source>
</evidence>
<dbReference type="GO" id="GO:0005524">
    <property type="term" value="F:ATP binding"/>
    <property type="evidence" value="ECO:0007669"/>
    <property type="project" value="UniProtKB-KW"/>
</dbReference>
<protein>
    <recommendedName>
        <fullName evidence="3">tetrahydrofolate synthase</fullName>
        <ecNumber evidence="3">6.3.2.17</ecNumber>
    </recommendedName>
    <alternativeName>
        <fullName evidence="9">Tetrahydrofolylpolyglutamate synthase</fullName>
    </alternativeName>
</protein>
<evidence type="ECO:0000256" key="10">
    <source>
        <dbReference type="ARBA" id="ARBA00047493"/>
    </source>
</evidence>
<keyword evidence="7 11" id="KW-0067">ATP-binding</keyword>
<dbReference type="InterPro" id="IPR004101">
    <property type="entry name" value="Mur_ligase_C"/>
</dbReference>
<feature type="domain" description="Mur ligase central" evidence="13">
    <location>
        <begin position="44"/>
        <end position="266"/>
    </location>
</feature>
<gene>
    <name evidence="14" type="ORF">CLV38_11743</name>
</gene>
<dbReference type="PANTHER" id="PTHR11136:SF0">
    <property type="entry name" value="DIHYDROFOLATE SYNTHETASE-RELATED"/>
    <property type="match status" value="1"/>
</dbReference>
<dbReference type="GO" id="GO:0008841">
    <property type="term" value="F:dihydrofolate synthase activity"/>
    <property type="evidence" value="ECO:0007669"/>
    <property type="project" value="TreeGrafter"/>
</dbReference>
<organism evidence="14 15">
    <name type="scientific">Alkalibacterium olivapovliticus</name>
    <dbReference type="NCBI Taxonomy" id="99907"/>
    <lineage>
        <taxon>Bacteria</taxon>
        <taxon>Bacillati</taxon>
        <taxon>Bacillota</taxon>
        <taxon>Bacilli</taxon>
        <taxon>Lactobacillales</taxon>
        <taxon>Carnobacteriaceae</taxon>
        <taxon>Alkalibacterium</taxon>
    </lineage>
</organism>
<keyword evidence="4 11" id="KW-0436">Ligase</keyword>
<keyword evidence="8" id="KW-0460">Magnesium</keyword>
<dbReference type="Pfam" id="PF08245">
    <property type="entry name" value="Mur_ligase_M"/>
    <property type="match status" value="1"/>
</dbReference>
<comment type="catalytic activity">
    <reaction evidence="10">
        <text>(6S)-5,6,7,8-tetrahydrofolyl-(gamma-L-Glu)(n) + L-glutamate + ATP = (6S)-5,6,7,8-tetrahydrofolyl-(gamma-L-Glu)(n+1) + ADP + phosphate + H(+)</text>
        <dbReference type="Rhea" id="RHEA:10580"/>
        <dbReference type="Rhea" id="RHEA-COMP:14738"/>
        <dbReference type="Rhea" id="RHEA-COMP:14740"/>
        <dbReference type="ChEBI" id="CHEBI:15378"/>
        <dbReference type="ChEBI" id="CHEBI:29985"/>
        <dbReference type="ChEBI" id="CHEBI:30616"/>
        <dbReference type="ChEBI" id="CHEBI:43474"/>
        <dbReference type="ChEBI" id="CHEBI:141005"/>
        <dbReference type="ChEBI" id="CHEBI:456216"/>
        <dbReference type="EC" id="6.3.2.17"/>
    </reaction>
</comment>
<dbReference type="PROSITE" id="PS01012">
    <property type="entry name" value="FOLYLPOLYGLU_SYNT_2"/>
    <property type="match status" value="1"/>
</dbReference>
<dbReference type="InterPro" id="IPR013221">
    <property type="entry name" value="Mur_ligase_cen"/>
</dbReference>
<keyword evidence="5" id="KW-0479">Metal-binding</keyword>
<dbReference type="Gene3D" id="3.40.1190.10">
    <property type="entry name" value="Mur-like, catalytic domain"/>
    <property type="match status" value="1"/>
</dbReference>
<dbReference type="InterPro" id="IPR001645">
    <property type="entry name" value="Folylpolyglutamate_synth"/>
</dbReference>
<feature type="domain" description="Mur ligase C-terminal" evidence="12">
    <location>
        <begin position="293"/>
        <end position="412"/>
    </location>
</feature>
<comment type="caution">
    <text evidence="14">The sequence shown here is derived from an EMBL/GenBank/DDBJ whole genome shotgun (WGS) entry which is preliminary data.</text>
</comment>
<evidence type="ECO:0000256" key="2">
    <source>
        <dbReference type="ARBA" id="ARBA00008276"/>
    </source>
</evidence>
<dbReference type="OrthoDB" id="9809356at2"/>
<dbReference type="EC" id="6.3.2.17" evidence="3"/>
<evidence type="ECO:0000259" key="12">
    <source>
        <dbReference type="Pfam" id="PF02875"/>
    </source>
</evidence>
<keyword evidence="15" id="KW-1185">Reference proteome</keyword>
<dbReference type="InterPro" id="IPR036565">
    <property type="entry name" value="Mur-like_cat_sf"/>
</dbReference>
<dbReference type="PROSITE" id="PS01011">
    <property type="entry name" value="FOLYLPOLYGLU_SYNT_1"/>
    <property type="match status" value="1"/>
</dbReference>
<evidence type="ECO:0000256" key="9">
    <source>
        <dbReference type="ARBA" id="ARBA00030592"/>
    </source>
</evidence>
<dbReference type="SUPFAM" id="SSF53244">
    <property type="entry name" value="MurD-like peptide ligases, peptide-binding domain"/>
    <property type="match status" value="1"/>
</dbReference>
<dbReference type="InterPro" id="IPR036615">
    <property type="entry name" value="Mur_ligase_C_dom_sf"/>
</dbReference>
<dbReference type="Gene3D" id="3.90.190.20">
    <property type="entry name" value="Mur ligase, C-terminal domain"/>
    <property type="match status" value="1"/>
</dbReference>
<evidence type="ECO:0000313" key="14">
    <source>
        <dbReference type="EMBL" id="PRY81452.1"/>
    </source>
</evidence>
<evidence type="ECO:0000256" key="7">
    <source>
        <dbReference type="ARBA" id="ARBA00022840"/>
    </source>
</evidence>
<keyword evidence="6 11" id="KW-0547">Nucleotide-binding</keyword>
<name>A0A2T0W609_9LACT</name>
<dbReference type="PANTHER" id="PTHR11136">
    <property type="entry name" value="FOLYLPOLYGLUTAMATE SYNTHASE-RELATED"/>
    <property type="match status" value="1"/>
</dbReference>
<dbReference type="PIRSF" id="PIRSF001563">
    <property type="entry name" value="Folylpolyglu_synth"/>
    <property type="match status" value="1"/>
</dbReference>
<comment type="cofactor">
    <cofactor evidence="1">
        <name>Mg(2+)</name>
        <dbReference type="ChEBI" id="CHEBI:18420"/>
    </cofactor>
</comment>
<comment type="similarity">
    <text evidence="2 11">Belongs to the folylpolyglutamate synthase family.</text>
</comment>
<dbReference type="GO" id="GO:0004326">
    <property type="term" value="F:tetrahydrofolylpolyglutamate synthase activity"/>
    <property type="evidence" value="ECO:0007669"/>
    <property type="project" value="UniProtKB-EC"/>
</dbReference>
<evidence type="ECO:0000259" key="13">
    <source>
        <dbReference type="Pfam" id="PF08245"/>
    </source>
</evidence>
<dbReference type="InterPro" id="IPR018109">
    <property type="entry name" value="Folylpolyglutamate_synth_CS"/>
</dbReference>
<dbReference type="SUPFAM" id="SSF53623">
    <property type="entry name" value="MurD-like peptide ligases, catalytic domain"/>
    <property type="match status" value="1"/>
</dbReference>